<dbReference type="GO" id="GO:0005801">
    <property type="term" value="C:cis-Golgi network"/>
    <property type="evidence" value="ECO:0007669"/>
    <property type="project" value="InterPro"/>
</dbReference>
<accession>A0A9P5NR87</accession>
<evidence type="ECO:0000313" key="13">
    <source>
        <dbReference type="Proteomes" id="UP000724874"/>
    </source>
</evidence>
<dbReference type="InterPro" id="IPR007265">
    <property type="entry name" value="COG_su3"/>
</dbReference>
<dbReference type="Proteomes" id="UP000724874">
    <property type="component" value="Unassembled WGS sequence"/>
</dbReference>
<comment type="similarity">
    <text evidence="2">Belongs to the COG3 family.</text>
</comment>
<feature type="region of interest" description="Disordered" evidence="9">
    <location>
        <begin position="361"/>
        <end position="433"/>
    </location>
</feature>
<evidence type="ECO:0000313" key="12">
    <source>
        <dbReference type="EMBL" id="KAF8903509.1"/>
    </source>
</evidence>
<dbReference type="GO" id="GO:0007030">
    <property type="term" value="P:Golgi organization"/>
    <property type="evidence" value="ECO:0007669"/>
    <property type="project" value="TreeGrafter"/>
</dbReference>
<evidence type="ECO:0000256" key="9">
    <source>
        <dbReference type="SAM" id="MobiDB-lite"/>
    </source>
</evidence>
<keyword evidence="13" id="KW-1185">Reference proteome</keyword>
<gene>
    <name evidence="12" type="ORF">CPB84DRAFT_1774344</name>
</gene>
<dbReference type="GO" id="GO:0006891">
    <property type="term" value="P:intra-Golgi vesicle-mediated transport"/>
    <property type="evidence" value="ECO:0007669"/>
    <property type="project" value="TreeGrafter"/>
</dbReference>
<dbReference type="InterPro" id="IPR048320">
    <property type="entry name" value="COG3_N"/>
</dbReference>
<dbReference type="AlphaFoldDB" id="A0A9P5NR87"/>
<keyword evidence="7" id="KW-0472">Membrane</keyword>
<comment type="subcellular location">
    <subcellularLocation>
        <location evidence="1">Golgi apparatus membrane</location>
        <topology evidence="1">Peripheral membrane protein</topology>
    </subcellularLocation>
</comment>
<evidence type="ECO:0000256" key="2">
    <source>
        <dbReference type="ARBA" id="ARBA00009936"/>
    </source>
</evidence>
<dbReference type="EMBL" id="JADNYJ010000030">
    <property type="protein sequence ID" value="KAF8903509.1"/>
    <property type="molecule type" value="Genomic_DNA"/>
</dbReference>
<feature type="non-terminal residue" evidence="12">
    <location>
        <position position="1"/>
    </location>
</feature>
<feature type="domain" description="Conserved oligomeric Golgi complex subunit 3 N-terminal" evidence="10">
    <location>
        <begin position="69"/>
        <end position="195"/>
    </location>
</feature>
<feature type="compositionally biased region" description="Acidic residues" evidence="9">
    <location>
        <begin position="378"/>
        <end position="390"/>
    </location>
</feature>
<evidence type="ECO:0000256" key="6">
    <source>
        <dbReference type="ARBA" id="ARBA00023034"/>
    </source>
</evidence>
<dbReference type="PANTHER" id="PTHR13302">
    <property type="entry name" value="CONSERVED OLIGOMERIC GOLGI COMPLEX COMPONENT 3"/>
    <property type="match status" value="1"/>
</dbReference>
<dbReference type="Pfam" id="PF04136">
    <property type="entry name" value="COG3_N"/>
    <property type="match status" value="1"/>
</dbReference>
<dbReference type="GO" id="GO:0006886">
    <property type="term" value="P:intracellular protein transport"/>
    <property type="evidence" value="ECO:0007669"/>
    <property type="project" value="InterPro"/>
</dbReference>
<feature type="non-terminal residue" evidence="12">
    <location>
        <position position="803"/>
    </location>
</feature>
<dbReference type="GO" id="GO:0017119">
    <property type="term" value="C:Golgi transport complex"/>
    <property type="evidence" value="ECO:0007669"/>
    <property type="project" value="TreeGrafter"/>
</dbReference>
<evidence type="ECO:0000256" key="8">
    <source>
        <dbReference type="ARBA" id="ARBA00031339"/>
    </source>
</evidence>
<dbReference type="OrthoDB" id="296793at2759"/>
<proteinExistence type="inferred from homology"/>
<comment type="caution">
    <text evidence="12">The sequence shown here is derived from an EMBL/GenBank/DDBJ whole genome shotgun (WGS) entry which is preliminary data.</text>
</comment>
<dbReference type="Pfam" id="PF20671">
    <property type="entry name" value="COG3_C"/>
    <property type="match status" value="1"/>
</dbReference>
<feature type="region of interest" description="Disordered" evidence="9">
    <location>
        <begin position="1"/>
        <end position="40"/>
    </location>
</feature>
<evidence type="ECO:0000256" key="4">
    <source>
        <dbReference type="ARBA" id="ARBA00022448"/>
    </source>
</evidence>
<evidence type="ECO:0000259" key="10">
    <source>
        <dbReference type="Pfam" id="PF04136"/>
    </source>
</evidence>
<dbReference type="InterPro" id="IPR048685">
    <property type="entry name" value="COG3_C"/>
</dbReference>
<reference evidence="12" key="1">
    <citation type="submission" date="2020-11" db="EMBL/GenBank/DDBJ databases">
        <authorList>
            <consortium name="DOE Joint Genome Institute"/>
            <person name="Ahrendt S."/>
            <person name="Riley R."/>
            <person name="Andreopoulos W."/>
            <person name="LaButti K."/>
            <person name="Pangilinan J."/>
            <person name="Ruiz-duenas F.J."/>
            <person name="Barrasa J.M."/>
            <person name="Sanchez-Garcia M."/>
            <person name="Camarero S."/>
            <person name="Miyauchi S."/>
            <person name="Serrano A."/>
            <person name="Linde D."/>
            <person name="Babiker R."/>
            <person name="Drula E."/>
            <person name="Ayuso-Fernandez I."/>
            <person name="Pacheco R."/>
            <person name="Padilla G."/>
            <person name="Ferreira P."/>
            <person name="Barriuso J."/>
            <person name="Kellner H."/>
            <person name="Castanera R."/>
            <person name="Alfaro M."/>
            <person name="Ramirez L."/>
            <person name="Pisabarro A.G."/>
            <person name="Kuo A."/>
            <person name="Tritt A."/>
            <person name="Lipzen A."/>
            <person name="He G."/>
            <person name="Yan M."/>
            <person name="Ng V."/>
            <person name="Cullen D."/>
            <person name="Martin F."/>
            <person name="Rosso M.-N."/>
            <person name="Henrissat B."/>
            <person name="Hibbett D."/>
            <person name="Martinez A.T."/>
            <person name="Grigoriev I.V."/>
        </authorList>
    </citation>
    <scope>NUCLEOTIDE SEQUENCE</scope>
    <source>
        <strain evidence="12">AH 44721</strain>
    </source>
</reference>
<organism evidence="12 13">
    <name type="scientific">Gymnopilus junonius</name>
    <name type="common">Spectacular rustgill mushroom</name>
    <name type="synonym">Gymnopilus spectabilis subsp. junonius</name>
    <dbReference type="NCBI Taxonomy" id="109634"/>
    <lineage>
        <taxon>Eukaryota</taxon>
        <taxon>Fungi</taxon>
        <taxon>Dikarya</taxon>
        <taxon>Basidiomycota</taxon>
        <taxon>Agaricomycotina</taxon>
        <taxon>Agaricomycetes</taxon>
        <taxon>Agaricomycetidae</taxon>
        <taxon>Agaricales</taxon>
        <taxon>Agaricineae</taxon>
        <taxon>Hymenogastraceae</taxon>
        <taxon>Gymnopilus</taxon>
    </lineage>
</organism>
<keyword evidence="5" id="KW-0653">Protein transport</keyword>
<dbReference type="GO" id="GO:0000139">
    <property type="term" value="C:Golgi membrane"/>
    <property type="evidence" value="ECO:0007669"/>
    <property type="project" value="UniProtKB-SubCell"/>
</dbReference>
<feature type="compositionally biased region" description="Low complexity" evidence="9">
    <location>
        <begin position="362"/>
        <end position="377"/>
    </location>
</feature>
<protein>
    <recommendedName>
        <fullName evidence="3">Conserved oligomeric Golgi complex subunit 3</fullName>
    </recommendedName>
    <alternativeName>
        <fullName evidence="8">Component of oligomeric Golgi complex 3</fullName>
    </alternativeName>
</protein>
<keyword evidence="6" id="KW-0333">Golgi apparatus</keyword>
<evidence type="ECO:0000256" key="7">
    <source>
        <dbReference type="ARBA" id="ARBA00023136"/>
    </source>
</evidence>
<keyword evidence="4" id="KW-0813">Transport</keyword>
<feature type="compositionally biased region" description="Polar residues" evidence="9">
    <location>
        <begin position="410"/>
        <end position="433"/>
    </location>
</feature>
<sequence>AHAHRLLQTQASLSSTPSTPGTQANTPTHTHPHTPKPEYALLHPEHPVQNPQQFYDWFALIDRSVAHTEHLQACDLLLNKIELVEREVDGVLEGWRGVEESGKSLKGACERLLEERDSLVEIVDDIGDHLEYFQELEHATRMLNYPGESLIFQPDFLYMVERRHYKEAEVYLLRFQQCMTRAMTLVKMNFVGSLRALSSEIFKRLSDQEISTTAQHLLLYTRFKSLSTLLSPLLGELERRSQAYPDTLSSLLAECHSAYLSTRKALLVPRVMEEIRGLDPGRSELVQLTREGCGYLKGLCVDEWGLYREFFSTGEAGVYQYLESLCDLLYDDLRPRILHEPRLTVLCEVCTVLQALMVLDASSSSPTPSSSEVTDQSSSEDETSEPESEPESSSKPLQDLKSKRKRRTSTDQLTITTSGRLSPTSTTYSQKPNTARLGRRLHIAQLLKMVLQDAQTRLFFKAQAVIQSEIRYYVPKEGDLDMGFGGGRPNTTGTELREKESTNQLFQNVYALSRHQGGAGGRGGQETWYPTLSKTHITARGAGAGGVATSDGTPSPQSINAKLDGALFLVRHLLILKEMRVAEDEEALATAGLDKDRKKGLRSARLMSAGATGSISVGGGGALQTTSLLPEGLFASLADMRGVKLDIDHSLRQACEDVIAACAAPLCDPLELDGFFTAASQPDISTIHLHFLESVQRDLPLSVARVRAYLVGNSKADTTTSSGESKGGGTSRDNKEGDERTVQILLDHVVDRILGSYERWGEAVRRFARGGAGVDVLSSTKLKEMLRGVCGDTNGFGVVEGRR</sequence>
<dbReference type="PANTHER" id="PTHR13302:SF8">
    <property type="entry name" value="CONSERVED OLIGOMERIC GOLGI COMPLEX SUBUNIT 3"/>
    <property type="match status" value="1"/>
</dbReference>
<feature type="region of interest" description="Disordered" evidence="9">
    <location>
        <begin position="716"/>
        <end position="738"/>
    </location>
</feature>
<evidence type="ECO:0000259" key="11">
    <source>
        <dbReference type="Pfam" id="PF20671"/>
    </source>
</evidence>
<feature type="compositionally biased region" description="Polar residues" evidence="9">
    <location>
        <begin position="7"/>
        <end position="25"/>
    </location>
</feature>
<evidence type="ECO:0000256" key="5">
    <source>
        <dbReference type="ARBA" id="ARBA00022927"/>
    </source>
</evidence>
<evidence type="ECO:0000256" key="3">
    <source>
        <dbReference type="ARBA" id="ARBA00020976"/>
    </source>
</evidence>
<name>A0A9P5NR87_GYMJU</name>
<evidence type="ECO:0000256" key="1">
    <source>
        <dbReference type="ARBA" id="ARBA00004395"/>
    </source>
</evidence>
<feature type="domain" description="Conserved oligomeric Golgi complex subunit 3 C-terminal" evidence="11">
    <location>
        <begin position="217"/>
        <end position="535"/>
    </location>
</feature>